<dbReference type="SUPFAM" id="SSF51445">
    <property type="entry name" value="(Trans)glycosidases"/>
    <property type="match status" value="1"/>
</dbReference>
<dbReference type="InterPro" id="IPR011840">
    <property type="entry name" value="PulA_typeI"/>
</dbReference>
<feature type="domain" description="Glycosyl hydrolase family 13 catalytic" evidence="2">
    <location>
        <begin position="172"/>
        <end position="549"/>
    </location>
</feature>
<dbReference type="RefSeq" id="WP_034534165.1">
    <property type="nucleotide sequence ID" value="NZ_JAXEUP010000066.1"/>
</dbReference>
<dbReference type="AlphaFoldDB" id="A0A087EAX9"/>
<comment type="caution">
    <text evidence="3">The sequence shown here is derived from an EMBL/GenBank/DDBJ whole genome shotgun (WGS) entry which is preliminary data.</text>
</comment>
<comment type="similarity">
    <text evidence="1">Belongs to the glycosyl hydrolase 13 family.</text>
</comment>
<dbReference type="SMART" id="SM00642">
    <property type="entry name" value="Aamy"/>
    <property type="match status" value="1"/>
</dbReference>
<dbReference type="eggNOG" id="COG1523">
    <property type="taxonomic scope" value="Bacteria"/>
</dbReference>
<dbReference type="Pfam" id="PF00128">
    <property type="entry name" value="Alpha-amylase"/>
    <property type="match status" value="1"/>
</dbReference>
<dbReference type="Proteomes" id="UP000029080">
    <property type="component" value="Unassembled WGS sequence"/>
</dbReference>
<dbReference type="InterPro" id="IPR017853">
    <property type="entry name" value="GH"/>
</dbReference>
<evidence type="ECO:0000313" key="3">
    <source>
        <dbReference type="EMBL" id="KFJ04930.1"/>
    </source>
</evidence>
<dbReference type="NCBIfam" id="TIGR02104">
    <property type="entry name" value="pulA_typeI"/>
    <property type="match status" value="1"/>
</dbReference>
<dbReference type="InterPro" id="IPR013783">
    <property type="entry name" value="Ig-like_fold"/>
</dbReference>
<dbReference type="EC" id="3.2.1.41" evidence="3"/>
<dbReference type="Gene3D" id="3.20.20.80">
    <property type="entry name" value="Glycosidases"/>
    <property type="match status" value="1"/>
</dbReference>
<dbReference type="PANTHER" id="PTHR43002">
    <property type="entry name" value="GLYCOGEN DEBRANCHING ENZYME"/>
    <property type="match status" value="1"/>
</dbReference>
<dbReference type="CDD" id="cd02860">
    <property type="entry name" value="E_set_Pullulanase"/>
    <property type="match status" value="1"/>
</dbReference>
<dbReference type="Pfam" id="PF02922">
    <property type="entry name" value="CBM_48"/>
    <property type="match status" value="1"/>
</dbReference>
<dbReference type="STRING" id="356829.BITS_1450"/>
<evidence type="ECO:0000313" key="4">
    <source>
        <dbReference type="Proteomes" id="UP000029080"/>
    </source>
</evidence>
<reference evidence="3 4" key="1">
    <citation type="submission" date="2014-03" db="EMBL/GenBank/DDBJ databases">
        <title>Genomics of Bifidobacteria.</title>
        <authorList>
            <person name="Ventura M."/>
            <person name="Milani C."/>
            <person name="Lugli G.A."/>
        </authorList>
    </citation>
    <scope>NUCLEOTIDE SEQUENCE [LARGE SCALE GENOMIC DNA]</scope>
    <source>
        <strain evidence="3 4">JCM 13495</strain>
    </source>
</reference>
<dbReference type="InterPro" id="IPR004193">
    <property type="entry name" value="Glyco_hydro_13_N"/>
</dbReference>
<evidence type="ECO:0000259" key="2">
    <source>
        <dbReference type="SMART" id="SM00642"/>
    </source>
</evidence>
<name>A0A087EAX9_9BIFI</name>
<keyword evidence="4" id="KW-1185">Reference proteome</keyword>
<organism evidence="3 4">
    <name type="scientific">Bifidobacterium tsurumiense</name>
    <dbReference type="NCBI Taxonomy" id="356829"/>
    <lineage>
        <taxon>Bacteria</taxon>
        <taxon>Bacillati</taxon>
        <taxon>Actinomycetota</taxon>
        <taxon>Actinomycetes</taxon>
        <taxon>Bifidobacteriales</taxon>
        <taxon>Bifidobacteriaceae</taxon>
        <taxon>Bifidobacterium</taxon>
    </lineage>
</organism>
<dbReference type="InterPro" id="IPR014756">
    <property type="entry name" value="Ig_E-set"/>
</dbReference>
<dbReference type="CDD" id="cd11341">
    <property type="entry name" value="AmyAc_Pullulanase_LD-like"/>
    <property type="match status" value="1"/>
</dbReference>
<proteinExistence type="inferred from homology"/>
<dbReference type="EMBL" id="JGZU01000017">
    <property type="protein sequence ID" value="KFJ04930.1"/>
    <property type="molecule type" value="Genomic_DNA"/>
</dbReference>
<dbReference type="GO" id="GO:0051060">
    <property type="term" value="F:pullulanase activity"/>
    <property type="evidence" value="ECO:0007669"/>
    <property type="project" value="UniProtKB-EC"/>
</dbReference>
<keyword evidence="3" id="KW-0326">Glycosidase</keyword>
<dbReference type="OrthoDB" id="9805159at2"/>
<evidence type="ECO:0000256" key="1">
    <source>
        <dbReference type="ARBA" id="ARBA00008061"/>
    </source>
</evidence>
<keyword evidence="3" id="KW-0378">Hydrolase</keyword>
<sequence>MASTSLHNSIWPVYHGHLGAAINGNSTIFTAWSPNAIAITLRLFDTDDPYQAPLESIPMTPVEDGAWQYAYPNNLSGTFYDYLVEFKEGTVNRTSDPWAMASGSNGLRSMVVNLRDTDPEHWQEDRSPEIPDHECVIWETHIGDFSNDPRSGHPDEHRGKYLAFTDEHTTLDGVPGAFPTGIDYLKHLGVTYVQILPFFDYGSVDEDTGTPYNWGYDPVAYDVPEGSYSTNPHDGATRIRECKSMIAALHRAGMRVIMDVVYNHMYVSDNPFERMVPGYFTRRYEDGSLVNGSGCGNDMASERLMFRRFIVESLVHWAREYHIDGFRFDLMGLIDVETMNEARRALDELPGGSSILMYGEPWSAGPTLVEGHAALADKLGRNGLDSRIGWFSDESRDAIKGSVMDHRHPGFANGNAHEFASSVTNALNAWRGTPAAGEDVGQIIQYVSAHDDLTLWDKLCISMRERPSDDDYATRGEVSDILAANAIAAGLVLSSAGRPFFLSGEEFARTKYGCDNSFNQSAQLNWLDWSLAKRMHHLTDWYRTMIAIRKSHQELFDGARSSVPCDADMIAVRIGNLLVCANPNPTARSVSALERGEWTILADSTTNLGDASHASLTGNTLLMPARSFVVCEVRAKQ</sequence>
<accession>A0A087EAX9</accession>
<dbReference type="InterPro" id="IPR006047">
    <property type="entry name" value="GH13_cat_dom"/>
</dbReference>
<dbReference type="Gene3D" id="2.60.40.10">
    <property type="entry name" value="Immunoglobulins"/>
    <property type="match status" value="1"/>
</dbReference>
<protein>
    <submittedName>
        <fullName evidence="3">Type II secretory pathway pullulanase PulA glycosidase</fullName>
        <ecNumber evidence="3">3.2.1.41</ecNumber>
    </submittedName>
</protein>
<gene>
    <name evidence="3" type="ORF">BITS_1450</name>
</gene>
<dbReference type="SUPFAM" id="SSF81296">
    <property type="entry name" value="E set domains"/>
    <property type="match status" value="1"/>
</dbReference>
<dbReference type="GO" id="GO:0005975">
    <property type="term" value="P:carbohydrate metabolic process"/>
    <property type="evidence" value="ECO:0007669"/>
    <property type="project" value="InterPro"/>
</dbReference>